<evidence type="ECO:0000256" key="1">
    <source>
        <dbReference type="SAM" id="Phobius"/>
    </source>
</evidence>
<dbReference type="AlphaFoldDB" id="A0AA42LLF2"/>
<protein>
    <submittedName>
        <fullName evidence="2">Uncharacterized protein</fullName>
    </submittedName>
</protein>
<keyword evidence="1" id="KW-0472">Membrane</keyword>
<evidence type="ECO:0000313" key="2">
    <source>
        <dbReference type="EMBL" id="MDH0735181.1"/>
    </source>
</evidence>
<name>A0AA42LLF2_9BURK</name>
<organism evidence="2 3">
    <name type="scientific">Achromobacter spanius</name>
    <dbReference type="NCBI Taxonomy" id="217203"/>
    <lineage>
        <taxon>Bacteria</taxon>
        <taxon>Pseudomonadati</taxon>
        <taxon>Pseudomonadota</taxon>
        <taxon>Betaproteobacteria</taxon>
        <taxon>Burkholderiales</taxon>
        <taxon>Alcaligenaceae</taxon>
        <taxon>Achromobacter</taxon>
    </lineage>
</organism>
<accession>A0AA42LLF2</accession>
<keyword evidence="1" id="KW-1133">Transmembrane helix</keyword>
<gene>
    <name evidence="2" type="ORF">N5D93_05135</name>
</gene>
<dbReference type="RefSeq" id="WP_279994189.1">
    <property type="nucleotide sequence ID" value="NZ_JAOCDZ010000002.1"/>
</dbReference>
<dbReference type="Proteomes" id="UP001161094">
    <property type="component" value="Unassembled WGS sequence"/>
</dbReference>
<feature type="transmembrane region" description="Helical" evidence="1">
    <location>
        <begin position="38"/>
        <end position="58"/>
    </location>
</feature>
<proteinExistence type="predicted"/>
<comment type="caution">
    <text evidence="2">The sequence shown here is derived from an EMBL/GenBank/DDBJ whole genome shotgun (WGS) entry which is preliminary data.</text>
</comment>
<keyword evidence="1" id="KW-0812">Transmembrane</keyword>
<dbReference type="EMBL" id="JAOCDZ010000002">
    <property type="protein sequence ID" value="MDH0735181.1"/>
    <property type="molecule type" value="Genomic_DNA"/>
</dbReference>
<evidence type="ECO:0000313" key="3">
    <source>
        <dbReference type="Proteomes" id="UP001161094"/>
    </source>
</evidence>
<sequence length="112" mass="12719">MWLSAAAVVLAALVMAAWGGRAARRSGGKDAVRRQPWRARVGAVLCLGLSAFFYYAWYAFYWKWDFNELGRYYDPVDQVVYTSSGFVWVLPATALLAAGLVLAWRAWRRHAR</sequence>
<reference evidence="2" key="1">
    <citation type="submission" date="2022-09" db="EMBL/GenBank/DDBJ databases">
        <title>Intensive care unit water sources are persistently colonized with multi-drug resistant bacteria and are the site of extensive horizontal gene transfer of antibiotic resistance genes.</title>
        <authorList>
            <person name="Diorio-Toth L."/>
        </authorList>
    </citation>
    <scope>NUCLEOTIDE SEQUENCE</scope>
    <source>
        <strain evidence="2">GD03843</strain>
    </source>
</reference>
<feature type="transmembrane region" description="Helical" evidence="1">
    <location>
        <begin position="79"/>
        <end position="104"/>
    </location>
</feature>